<gene>
    <name evidence="1" type="ORF">CP965_12310</name>
</gene>
<proteinExistence type="predicted"/>
<name>A0A4Q1B0J9_9BACT</name>
<reference evidence="1 2" key="1">
    <citation type="submission" date="2017-09" db="EMBL/GenBank/DDBJ databases">
        <title>Genomics of the genus Arcobacter.</title>
        <authorList>
            <person name="Perez-Cataluna A."/>
            <person name="Figueras M.J."/>
            <person name="Salas-Masso N."/>
        </authorList>
    </citation>
    <scope>NUCLEOTIDE SEQUENCE [LARGE SCALE GENOMIC DNA]</scope>
    <source>
        <strain evidence="1 2">F156-34</strain>
    </source>
</reference>
<evidence type="ECO:0000313" key="1">
    <source>
        <dbReference type="EMBL" id="RXK11954.1"/>
    </source>
</evidence>
<evidence type="ECO:0000313" key="2">
    <source>
        <dbReference type="Proteomes" id="UP000289718"/>
    </source>
</evidence>
<protein>
    <recommendedName>
        <fullName evidence="3">EcsC family protein</fullName>
    </recommendedName>
</protein>
<dbReference type="AlphaFoldDB" id="A0A4Q1B0J9"/>
<sequence length="220" mass="24104">MSNEIVEDKPRFLKATESILAEPENLKKQATQTLDKYRKSHPDISEDEVKLMVSKKIISKYSYYAAFSGGTTALSGIIPGIGTAVAIGGGASADAIACIKFQIEMTMEIATVYEHDILKEEEKNLCFIIAGLGSINYMGKEGSKKVASKAFIRLVKEHLKGTTLQIIKEIFKKLGITFTRKALEKAIPFGIGVIIGFSVNKLITKFVGNRAIDFFTADSK</sequence>
<dbReference type="OrthoDB" id="6841790at2"/>
<evidence type="ECO:0008006" key="3">
    <source>
        <dbReference type="Google" id="ProtNLM"/>
    </source>
</evidence>
<dbReference type="RefSeq" id="WP_129062407.1">
    <property type="nucleotide sequence ID" value="NZ_NXIE01000005.1"/>
</dbReference>
<dbReference type="Proteomes" id="UP000289718">
    <property type="component" value="Unassembled WGS sequence"/>
</dbReference>
<organism evidence="1 2">
    <name type="scientific">Halarcobacter mediterraneus</name>
    <dbReference type="NCBI Taxonomy" id="2023153"/>
    <lineage>
        <taxon>Bacteria</taxon>
        <taxon>Pseudomonadati</taxon>
        <taxon>Campylobacterota</taxon>
        <taxon>Epsilonproteobacteria</taxon>
        <taxon>Campylobacterales</taxon>
        <taxon>Arcobacteraceae</taxon>
        <taxon>Halarcobacter</taxon>
    </lineage>
</organism>
<accession>A0A4Q1B0J9</accession>
<keyword evidence="2" id="KW-1185">Reference proteome</keyword>
<comment type="caution">
    <text evidence="1">The sequence shown here is derived from an EMBL/GenBank/DDBJ whole genome shotgun (WGS) entry which is preliminary data.</text>
</comment>
<dbReference type="EMBL" id="NXIE01000005">
    <property type="protein sequence ID" value="RXK11954.1"/>
    <property type="molecule type" value="Genomic_DNA"/>
</dbReference>